<dbReference type="Gene3D" id="1.10.238.10">
    <property type="entry name" value="EF-hand"/>
    <property type="match status" value="1"/>
</dbReference>
<gene>
    <name evidence="2" type="ORF">O1G21_08055</name>
</gene>
<evidence type="ECO:0000313" key="3">
    <source>
        <dbReference type="Proteomes" id="UP001212821"/>
    </source>
</evidence>
<evidence type="ECO:0000259" key="1">
    <source>
        <dbReference type="PROSITE" id="PS50222"/>
    </source>
</evidence>
<protein>
    <submittedName>
        <fullName evidence="2">EF-hand domain-containing protein</fullName>
    </submittedName>
</protein>
<dbReference type="SMART" id="SM00054">
    <property type="entry name" value="EFh"/>
    <property type="match status" value="3"/>
</dbReference>
<feature type="domain" description="EF-hand" evidence="1">
    <location>
        <begin position="154"/>
        <end position="189"/>
    </location>
</feature>
<dbReference type="InterPro" id="IPR002048">
    <property type="entry name" value="EF_hand_dom"/>
</dbReference>
<dbReference type="CDD" id="cd00051">
    <property type="entry name" value="EFh"/>
    <property type="match status" value="1"/>
</dbReference>
<reference evidence="3" key="1">
    <citation type="submission" date="2022-12" db="EMBL/GenBank/DDBJ databases">
        <authorList>
            <person name="Mo P."/>
        </authorList>
    </citation>
    <scope>NUCLEOTIDE SEQUENCE [LARGE SCALE GENOMIC DNA]</scope>
    <source>
        <strain evidence="3">HUAS 3-15</strain>
    </source>
</reference>
<dbReference type="Proteomes" id="UP001212821">
    <property type="component" value="Chromosome"/>
</dbReference>
<sequence>MTSLNVPRPRSREIATGGGTLSDDLLIAKINHGFDHLDADGDGLLTERDHVLMSHSVARSLGHQEGSEAEAVIVRAYLTVWHDLHLAGKPAGTEAITREQFVASTGALADDPQAAREILGALAEAFLAVADADRSGTVDAGEFFVFQRGHFAGLCRDDADEAFRRLDLDGDGTLSAAEFTSAIIEYWTSRDPAAPGNWWTGKAPYAL</sequence>
<dbReference type="Pfam" id="PF13499">
    <property type="entry name" value="EF-hand_7"/>
    <property type="match status" value="1"/>
</dbReference>
<organism evidence="2 3">
    <name type="scientific">Kitasatospora cathayae</name>
    <dbReference type="NCBI Taxonomy" id="3004092"/>
    <lineage>
        <taxon>Bacteria</taxon>
        <taxon>Bacillati</taxon>
        <taxon>Actinomycetota</taxon>
        <taxon>Actinomycetes</taxon>
        <taxon>Kitasatosporales</taxon>
        <taxon>Streptomycetaceae</taxon>
        <taxon>Kitasatospora</taxon>
    </lineage>
</organism>
<dbReference type="EMBL" id="CP115450">
    <property type="protein sequence ID" value="WBP85801.1"/>
    <property type="molecule type" value="Genomic_DNA"/>
</dbReference>
<dbReference type="PROSITE" id="PS50222">
    <property type="entry name" value="EF_HAND_2"/>
    <property type="match status" value="1"/>
</dbReference>
<evidence type="ECO:0000313" key="2">
    <source>
        <dbReference type="EMBL" id="WBP85801.1"/>
    </source>
</evidence>
<name>A0ABY7PZE4_9ACTN</name>
<proteinExistence type="predicted"/>
<dbReference type="PROSITE" id="PS00018">
    <property type="entry name" value="EF_HAND_1"/>
    <property type="match status" value="2"/>
</dbReference>
<dbReference type="RefSeq" id="WP_270142032.1">
    <property type="nucleotide sequence ID" value="NZ_CP115450.1"/>
</dbReference>
<accession>A0ABY7PZE4</accession>
<dbReference type="InterPro" id="IPR018247">
    <property type="entry name" value="EF_Hand_1_Ca_BS"/>
</dbReference>
<dbReference type="InterPro" id="IPR011992">
    <property type="entry name" value="EF-hand-dom_pair"/>
</dbReference>
<keyword evidence="3" id="KW-1185">Reference proteome</keyword>
<dbReference type="SUPFAM" id="SSF47473">
    <property type="entry name" value="EF-hand"/>
    <property type="match status" value="1"/>
</dbReference>